<dbReference type="EMBL" id="PQIB02000011">
    <property type="protein sequence ID" value="RLM84395.1"/>
    <property type="molecule type" value="Genomic_DNA"/>
</dbReference>
<organism evidence="2 3">
    <name type="scientific">Panicum miliaceum</name>
    <name type="common">Proso millet</name>
    <name type="synonym">Broomcorn millet</name>
    <dbReference type="NCBI Taxonomy" id="4540"/>
    <lineage>
        <taxon>Eukaryota</taxon>
        <taxon>Viridiplantae</taxon>
        <taxon>Streptophyta</taxon>
        <taxon>Embryophyta</taxon>
        <taxon>Tracheophyta</taxon>
        <taxon>Spermatophyta</taxon>
        <taxon>Magnoliopsida</taxon>
        <taxon>Liliopsida</taxon>
        <taxon>Poales</taxon>
        <taxon>Poaceae</taxon>
        <taxon>PACMAD clade</taxon>
        <taxon>Panicoideae</taxon>
        <taxon>Panicodae</taxon>
        <taxon>Paniceae</taxon>
        <taxon>Panicinae</taxon>
        <taxon>Panicum</taxon>
        <taxon>Panicum sect. Panicum</taxon>
    </lineage>
</organism>
<feature type="compositionally biased region" description="Low complexity" evidence="1">
    <location>
        <begin position="44"/>
        <end position="53"/>
    </location>
</feature>
<gene>
    <name evidence="2" type="ORF">C2845_PM04G24960</name>
</gene>
<evidence type="ECO:0000256" key="1">
    <source>
        <dbReference type="SAM" id="MobiDB-lite"/>
    </source>
</evidence>
<proteinExistence type="predicted"/>
<name>A0A3L6QNW7_PANMI</name>
<keyword evidence="3" id="KW-1185">Reference proteome</keyword>
<dbReference type="AlphaFoldDB" id="A0A3L6QNW7"/>
<comment type="caution">
    <text evidence="2">The sequence shown here is derived from an EMBL/GenBank/DDBJ whole genome shotgun (WGS) entry which is preliminary data.</text>
</comment>
<evidence type="ECO:0000313" key="3">
    <source>
        <dbReference type="Proteomes" id="UP000275267"/>
    </source>
</evidence>
<dbReference type="Proteomes" id="UP000275267">
    <property type="component" value="Unassembled WGS sequence"/>
</dbReference>
<accession>A0A3L6QNW7</accession>
<evidence type="ECO:0000313" key="2">
    <source>
        <dbReference type="EMBL" id="RLM84395.1"/>
    </source>
</evidence>
<sequence length="146" mass="15525">MEGDGALPAAPPPPFPRSGRAPGVPNPKVQRRLGLAPPTGKAGSGSPASVSGAPAGGSGVPAASTEEGAGVKQGRKPATLARPQPHARRGGPPRNRLRLKLRRHLQCNPLKPMPPHLRFPLLHLHRRCLVKFPKVWMMSLFSTYVK</sequence>
<reference evidence="3" key="1">
    <citation type="journal article" date="2019" name="Nat. Commun.">
        <title>The genome of broomcorn millet.</title>
        <authorList>
            <person name="Zou C."/>
            <person name="Miki D."/>
            <person name="Li D."/>
            <person name="Tang Q."/>
            <person name="Xiao L."/>
            <person name="Rajput S."/>
            <person name="Deng P."/>
            <person name="Jia W."/>
            <person name="Huang R."/>
            <person name="Zhang M."/>
            <person name="Sun Y."/>
            <person name="Hu J."/>
            <person name="Fu X."/>
            <person name="Schnable P.S."/>
            <person name="Li F."/>
            <person name="Zhang H."/>
            <person name="Feng B."/>
            <person name="Zhu X."/>
            <person name="Liu R."/>
            <person name="Schnable J.C."/>
            <person name="Zhu J.-K."/>
            <person name="Zhang H."/>
        </authorList>
    </citation>
    <scope>NUCLEOTIDE SEQUENCE [LARGE SCALE GENOMIC DNA]</scope>
</reference>
<feature type="region of interest" description="Disordered" evidence="1">
    <location>
        <begin position="1"/>
        <end position="97"/>
    </location>
</feature>
<protein>
    <submittedName>
        <fullName evidence="2">Uncharacterized protein</fullName>
    </submittedName>
</protein>
<feature type="compositionally biased region" description="Basic residues" evidence="1">
    <location>
        <begin position="85"/>
        <end position="97"/>
    </location>
</feature>